<evidence type="ECO:0000256" key="4">
    <source>
        <dbReference type="ARBA" id="ARBA00022989"/>
    </source>
</evidence>
<dbReference type="PANTHER" id="PTHR43461:SF1">
    <property type="entry name" value="TRANSMEMBRANE PROTEIN 256"/>
    <property type="match status" value="1"/>
</dbReference>
<feature type="transmembrane region" description="Helical" evidence="6">
    <location>
        <begin position="97"/>
        <end position="119"/>
    </location>
</feature>
<comment type="subcellular location">
    <subcellularLocation>
        <location evidence="1">Membrane</location>
        <topology evidence="1">Multi-pass membrane protein</topology>
    </subcellularLocation>
</comment>
<dbReference type="EMBL" id="BMYF01000002">
    <property type="protein sequence ID" value="GHB26460.1"/>
    <property type="molecule type" value="Genomic_DNA"/>
</dbReference>
<dbReference type="AlphaFoldDB" id="A0A8J3CUM5"/>
<proteinExistence type="inferred from homology"/>
<evidence type="ECO:0000256" key="1">
    <source>
        <dbReference type="ARBA" id="ARBA00004141"/>
    </source>
</evidence>
<reference evidence="7" key="2">
    <citation type="submission" date="2020-09" db="EMBL/GenBank/DDBJ databases">
        <authorList>
            <person name="Sun Q."/>
            <person name="Kim S."/>
        </authorList>
    </citation>
    <scope>NUCLEOTIDE SEQUENCE</scope>
    <source>
        <strain evidence="7">KCTC 23224</strain>
    </source>
</reference>
<organism evidence="7 8">
    <name type="scientific">Mongoliitalea lutea</name>
    <dbReference type="NCBI Taxonomy" id="849756"/>
    <lineage>
        <taxon>Bacteria</taxon>
        <taxon>Pseudomonadati</taxon>
        <taxon>Bacteroidota</taxon>
        <taxon>Cytophagia</taxon>
        <taxon>Cytophagales</taxon>
        <taxon>Cyclobacteriaceae</taxon>
        <taxon>Mongoliitalea</taxon>
    </lineage>
</organism>
<gene>
    <name evidence="7" type="primary">ygdD</name>
    <name evidence="7" type="ORF">GCM10008106_03950</name>
</gene>
<evidence type="ECO:0000313" key="8">
    <source>
        <dbReference type="Proteomes" id="UP000642809"/>
    </source>
</evidence>
<dbReference type="GO" id="GO:0005886">
    <property type="term" value="C:plasma membrane"/>
    <property type="evidence" value="ECO:0007669"/>
    <property type="project" value="TreeGrafter"/>
</dbReference>
<evidence type="ECO:0000256" key="3">
    <source>
        <dbReference type="ARBA" id="ARBA00022692"/>
    </source>
</evidence>
<name>A0A8J3CUM5_9BACT</name>
<accession>A0A8J3CUM5</accession>
<feature type="transmembrane region" description="Helical" evidence="6">
    <location>
        <begin position="43"/>
        <end position="61"/>
    </location>
</feature>
<keyword evidence="3 6" id="KW-0812">Transmembrane</keyword>
<evidence type="ECO:0000256" key="2">
    <source>
        <dbReference type="ARBA" id="ARBA00009694"/>
    </source>
</evidence>
<sequence length="123" mass="13334">MNNRIWMIGAAVLLALAVGIGAFGAHGLQPTLEANGRMDTFETAVKYHFYHALGLLIFAIWKQLQPTVKHLNLSYLLLTIGILIFSGSLYVLSITGITWLGAITPLGGVAFIAGWLNLIRVKA</sequence>
<evidence type="ECO:0000256" key="5">
    <source>
        <dbReference type="ARBA" id="ARBA00023136"/>
    </source>
</evidence>
<keyword evidence="5 6" id="KW-0472">Membrane</keyword>
<dbReference type="PANTHER" id="PTHR43461">
    <property type="entry name" value="TRANSMEMBRANE PROTEIN 256"/>
    <property type="match status" value="1"/>
</dbReference>
<evidence type="ECO:0000313" key="7">
    <source>
        <dbReference type="EMBL" id="GHB26460.1"/>
    </source>
</evidence>
<keyword evidence="8" id="KW-1185">Reference proteome</keyword>
<dbReference type="InterPro" id="IPR006696">
    <property type="entry name" value="DUF423"/>
</dbReference>
<feature type="transmembrane region" description="Helical" evidence="6">
    <location>
        <begin position="73"/>
        <end position="91"/>
    </location>
</feature>
<comment type="similarity">
    <text evidence="2">Belongs to the UPF0382 family.</text>
</comment>
<evidence type="ECO:0000256" key="6">
    <source>
        <dbReference type="SAM" id="Phobius"/>
    </source>
</evidence>
<dbReference type="Pfam" id="PF04241">
    <property type="entry name" value="DUF423"/>
    <property type="match status" value="1"/>
</dbReference>
<comment type="caution">
    <text evidence="7">The sequence shown here is derived from an EMBL/GenBank/DDBJ whole genome shotgun (WGS) entry which is preliminary data.</text>
</comment>
<dbReference type="RefSeq" id="WP_189578771.1">
    <property type="nucleotide sequence ID" value="NZ_BMYF01000002.1"/>
</dbReference>
<reference evidence="7" key="1">
    <citation type="journal article" date="2014" name="Int. J. Syst. Evol. Microbiol.">
        <title>Complete genome sequence of Corynebacterium casei LMG S-19264T (=DSM 44701T), isolated from a smear-ripened cheese.</title>
        <authorList>
            <consortium name="US DOE Joint Genome Institute (JGI-PGF)"/>
            <person name="Walter F."/>
            <person name="Albersmeier A."/>
            <person name="Kalinowski J."/>
            <person name="Ruckert C."/>
        </authorList>
    </citation>
    <scope>NUCLEOTIDE SEQUENCE</scope>
    <source>
        <strain evidence="7">KCTC 23224</strain>
    </source>
</reference>
<keyword evidence="4 6" id="KW-1133">Transmembrane helix</keyword>
<dbReference type="Proteomes" id="UP000642809">
    <property type="component" value="Unassembled WGS sequence"/>
</dbReference>
<protein>
    <submittedName>
        <fullName evidence="7">Membrane protein</fullName>
    </submittedName>
</protein>